<evidence type="ECO:0000313" key="1">
    <source>
        <dbReference type="EMBL" id="SVB63837.1"/>
    </source>
</evidence>
<dbReference type="EMBL" id="UINC01050636">
    <property type="protein sequence ID" value="SVB63837.1"/>
    <property type="molecule type" value="Genomic_DNA"/>
</dbReference>
<reference evidence="1" key="1">
    <citation type="submission" date="2018-05" db="EMBL/GenBank/DDBJ databases">
        <authorList>
            <person name="Lanie J.A."/>
            <person name="Ng W.-L."/>
            <person name="Kazmierczak K.M."/>
            <person name="Andrzejewski T.M."/>
            <person name="Davidsen T.M."/>
            <person name="Wayne K.J."/>
            <person name="Tettelin H."/>
            <person name="Glass J.I."/>
            <person name="Rusch D."/>
            <person name="Podicherti R."/>
            <person name="Tsui H.-C.T."/>
            <person name="Winkler M.E."/>
        </authorList>
    </citation>
    <scope>NUCLEOTIDE SEQUENCE</scope>
</reference>
<gene>
    <name evidence="1" type="ORF">METZ01_LOCUS216691</name>
</gene>
<dbReference type="AlphaFoldDB" id="A0A382FP02"/>
<accession>A0A382FP02</accession>
<proteinExistence type="predicted"/>
<name>A0A382FP02_9ZZZZ</name>
<protein>
    <submittedName>
        <fullName evidence="1">Uncharacterized protein</fullName>
    </submittedName>
</protein>
<organism evidence="1">
    <name type="scientific">marine metagenome</name>
    <dbReference type="NCBI Taxonomy" id="408172"/>
    <lineage>
        <taxon>unclassified sequences</taxon>
        <taxon>metagenomes</taxon>
        <taxon>ecological metagenomes</taxon>
    </lineage>
</organism>
<sequence length="22" mass="2372">MASAVILKEVETIYASLLSYVA</sequence>